<sequence length="63" mass="7058">MGLLPPQILLSIYSHSGIYNCLYMEDLSLRILFRPYIRLEAFTGVSKEPVVAEKIGSLTDDGL</sequence>
<accession>A0AAV1Z9A3</accession>
<dbReference type="Proteomes" id="UP001497382">
    <property type="component" value="Unassembled WGS sequence"/>
</dbReference>
<evidence type="ECO:0000313" key="1">
    <source>
        <dbReference type="EMBL" id="CAL1268029.1"/>
    </source>
</evidence>
<name>A0AAV1Z9A3_9ARAC</name>
<comment type="caution">
    <text evidence="1">The sequence shown here is derived from an EMBL/GenBank/DDBJ whole genome shotgun (WGS) entry which is preliminary data.</text>
</comment>
<protein>
    <submittedName>
        <fullName evidence="1">Uncharacterized protein</fullName>
    </submittedName>
</protein>
<dbReference type="EMBL" id="CAXIEN010000031">
    <property type="protein sequence ID" value="CAL1268029.1"/>
    <property type="molecule type" value="Genomic_DNA"/>
</dbReference>
<evidence type="ECO:0000313" key="2">
    <source>
        <dbReference type="Proteomes" id="UP001497382"/>
    </source>
</evidence>
<reference evidence="1 2" key="1">
    <citation type="submission" date="2024-04" db="EMBL/GenBank/DDBJ databases">
        <authorList>
            <person name="Rising A."/>
            <person name="Reimegard J."/>
            <person name="Sonavane S."/>
            <person name="Akerstrom W."/>
            <person name="Nylinder S."/>
            <person name="Hedman E."/>
            <person name="Kallberg Y."/>
        </authorList>
    </citation>
    <scope>NUCLEOTIDE SEQUENCE [LARGE SCALE GENOMIC DNA]</scope>
</reference>
<gene>
    <name evidence="1" type="ORF">LARSCL_LOCUS3956</name>
</gene>
<organism evidence="1 2">
    <name type="scientific">Larinioides sclopetarius</name>
    <dbReference type="NCBI Taxonomy" id="280406"/>
    <lineage>
        <taxon>Eukaryota</taxon>
        <taxon>Metazoa</taxon>
        <taxon>Ecdysozoa</taxon>
        <taxon>Arthropoda</taxon>
        <taxon>Chelicerata</taxon>
        <taxon>Arachnida</taxon>
        <taxon>Araneae</taxon>
        <taxon>Araneomorphae</taxon>
        <taxon>Entelegynae</taxon>
        <taxon>Araneoidea</taxon>
        <taxon>Araneidae</taxon>
        <taxon>Larinioides</taxon>
    </lineage>
</organism>
<keyword evidence="2" id="KW-1185">Reference proteome</keyword>
<dbReference type="AlphaFoldDB" id="A0AAV1Z9A3"/>
<proteinExistence type="predicted"/>